<feature type="region of interest" description="Disordered" evidence="2">
    <location>
        <begin position="51"/>
        <end position="207"/>
    </location>
</feature>
<dbReference type="PANTHER" id="PTHR43155">
    <property type="entry name" value="CYCLIC DI-GMP PHOSPHODIESTERASE PA4108-RELATED"/>
    <property type="match status" value="1"/>
</dbReference>
<dbReference type="InterPro" id="IPR002048">
    <property type="entry name" value="EF_hand_dom"/>
</dbReference>
<feature type="region of interest" description="Disordered" evidence="2">
    <location>
        <begin position="1573"/>
        <end position="1593"/>
    </location>
</feature>
<sequence>MTKMHVKIHMKPKKPPRVHRDIPPSYDQALMMPDAAAVAHAVAVVVEANTAAPSTHSRSRHHSHSSQHRRTSISEQEEELEYSQNDDDFEPYEEEERRHSLRLHGGKMQNMVATLSSSKHLRSTHSLDGDVNEGESEGSEPTPRQKTSEGRHPLVRHRHSRRRQRRKGPALDDGSAGDDAGDDEGDAAKNQADASQGHEKLRRTGPPTIYYDEQTYALVSRLRAINKQLTAEVEQHKKLIQRLQEEKKQQQHVIQTLQSDLQMHKQTIKAFQTGTYQRVALTEEHRPPRLAPPAMTPPVIAVPDTPVSAADAPDKNKNSSSPPSSPSARPPPLPRVTATSPRSETNSSRRSKPRLSIHLEGEEDDANQRLASPSSASVTSSLQQQREQQQLSPRRFAPYKPAHRSLSLTDSSGPACSRMGATSPVSSVLEKKMETRAMRHAHQLTNYSHELARLERQLEHAHRLIQEKDNALRIQKIRTMYAPSSPAGGGGHGRSNDPNGVLHMARRLALISDDLWNDLVPIHLANDLHAHGLAESHVGNAFTQLMTHELVSFHDQALDGSTQEWLREVRRCGTQMLHLHDSFLQMGKIFQHLAACTHLYQLSEVFARELQRVLHAEQAIVFIVDAAEEEFWCRMPRADGKECVTVRSKLMPLPPSVANNASVSSPTPPMSSKPGESLLAGGLPCGLASYVHHTRKPLLLAAGQMTKHPCYSSANDTTDRLVTVKSASTLLVPLLHRSSLIGVIQLSGKTTSIQALGLSIAVEKCDAFTLEDQWMLTILSHFAGGIFPKVAYFTEVESNKVNEETLIQLAPEIFTCLRFEELGKVVIENAKQILDADRCSLFVADPLERTLHNWQSDISGAGVEVFDDAKRMGMTIPFGHGIVGLVAETLQTVNIVDAYEDPRFNSSWDQKTNYRTKSILAVPIVTNTGKKLVANANKGARDSDSSPRKPPTDRSNSTASAQTLLGVVQVINKSGGAPFRTKDEFLLQTISKLIALAIENSHLFQKNQELCANIGKLIANADLVEAILSLGASAEDIIGVECAALYICDLQNQELVTFHRKRRHKTVIKEHMYRNSLLEDTIQSQQLIIVNDVAAAPHFNAYVDSIGGVVARNVCIVPLMVDDAEDPSGQKLIGLLHLVNTKGRKLTFERHDLFLSIVSSQCCSVLASILEKQAMLRQKEETNQLLDTSMSFFKEMSPVGVINAVYNACTSIFSVEKAHLFLWDTDRRHMWTSKLSPNADSNSSFSMAPLGRDAGASGASLGSHLGAHVTGAGPFQPRRISVLTDQNMRVPTTEGLLEQVLVKGCILVIKQWIDETDPTTRVDAEQDTLALATTGNTTGFSGTIERLSGMRSLKRAGTGIMSAASEYGRHTMKASLSDHRAGFVKHSVIACPVWDNYGLEIVGVLVLLFPKGRAYEQTELANLPILSRQISGALNVCTDLSLLTARCRKMQDMLEVSLRKSTSAMSFTLTSRGILHSFSQPLNLLTHGFSAPSMTASLNATSALNMSISKVPLDESGNRWVFQLTGSTINDMLSDNYIKWLGKDLHPQRAVERLKMDLQTVYIRKEPAHGVVDFTQPDRTDGKATTTPATPFEDPSSHIKFSLPHAVQLQIRLMLWEFLDVDWRISVKRACEMFDSVDRERSRKVSRKNLEQVLTTNGRNIHLDQMQWDLLHSQFADPETDLIDVKDMFTALTPHMKPIQKFSYEILPVLDAISQSIINVHVILTAITL</sequence>
<feature type="coiled-coil region" evidence="1">
    <location>
        <begin position="437"/>
        <end position="471"/>
    </location>
</feature>
<feature type="compositionally biased region" description="Basic and acidic residues" evidence="2">
    <location>
        <begin position="939"/>
        <end position="952"/>
    </location>
</feature>
<feature type="domain" description="EF-hand" evidence="3">
    <location>
        <begin position="1625"/>
        <end position="1660"/>
    </location>
</feature>
<feature type="compositionally biased region" description="Basic residues" evidence="2">
    <location>
        <begin position="57"/>
        <end position="71"/>
    </location>
</feature>
<dbReference type="PANTHER" id="PTHR43155:SF2">
    <property type="entry name" value="CYCLIC DI-GMP PHOSPHODIESTERASE PA4108"/>
    <property type="match status" value="1"/>
</dbReference>
<dbReference type="Proteomes" id="UP001146120">
    <property type="component" value="Unassembled WGS sequence"/>
</dbReference>
<feature type="region of interest" description="Disordered" evidence="2">
    <location>
        <begin position="284"/>
        <end position="426"/>
    </location>
</feature>
<gene>
    <name evidence="4" type="ORF">N0F65_006688</name>
</gene>
<reference evidence="4" key="1">
    <citation type="submission" date="2022-11" db="EMBL/GenBank/DDBJ databases">
        <authorList>
            <person name="Morgan W.R."/>
            <person name="Tartar A."/>
        </authorList>
    </citation>
    <scope>NUCLEOTIDE SEQUENCE</scope>
    <source>
        <strain evidence="4">ARSEF 373</strain>
    </source>
</reference>
<feature type="coiled-coil region" evidence="1">
    <location>
        <begin position="219"/>
        <end position="260"/>
    </location>
</feature>
<dbReference type="Pfam" id="PF01590">
    <property type="entry name" value="GAF"/>
    <property type="match status" value="3"/>
</dbReference>
<dbReference type="InterPro" id="IPR029016">
    <property type="entry name" value="GAF-like_dom_sf"/>
</dbReference>
<feature type="compositionally biased region" description="Pro residues" evidence="2">
    <location>
        <begin position="323"/>
        <end position="334"/>
    </location>
</feature>
<keyword evidence="5" id="KW-1185">Reference proteome</keyword>
<name>A0AAV2ZBI1_9STRA</name>
<dbReference type="SUPFAM" id="SSF55781">
    <property type="entry name" value="GAF domain-like"/>
    <property type="match status" value="5"/>
</dbReference>
<feature type="compositionally biased region" description="Polar residues" evidence="2">
    <location>
        <begin position="337"/>
        <end position="348"/>
    </location>
</feature>
<dbReference type="EMBL" id="DAKRPA010000038">
    <property type="protein sequence ID" value="DBA01955.1"/>
    <property type="molecule type" value="Genomic_DNA"/>
</dbReference>
<evidence type="ECO:0000313" key="5">
    <source>
        <dbReference type="Proteomes" id="UP001146120"/>
    </source>
</evidence>
<dbReference type="InterPro" id="IPR003018">
    <property type="entry name" value="GAF"/>
</dbReference>
<evidence type="ECO:0000256" key="2">
    <source>
        <dbReference type="SAM" id="MobiDB-lite"/>
    </source>
</evidence>
<feature type="compositionally biased region" description="Basic residues" evidence="2">
    <location>
        <begin position="1"/>
        <end position="17"/>
    </location>
</feature>
<protein>
    <recommendedName>
        <fullName evidence="3">EF-hand domain-containing protein</fullName>
    </recommendedName>
</protein>
<comment type="caution">
    <text evidence="4">The sequence shown here is derived from an EMBL/GenBank/DDBJ whole genome shotgun (WGS) entry which is preliminary data.</text>
</comment>
<dbReference type="SMART" id="SM00065">
    <property type="entry name" value="GAF"/>
    <property type="match status" value="3"/>
</dbReference>
<dbReference type="PROSITE" id="PS50222">
    <property type="entry name" value="EF_HAND_2"/>
    <property type="match status" value="1"/>
</dbReference>
<keyword evidence="1" id="KW-0175">Coiled coil</keyword>
<accession>A0AAV2ZBI1</accession>
<feature type="compositionally biased region" description="Acidic residues" evidence="2">
    <location>
        <begin position="175"/>
        <end position="185"/>
    </location>
</feature>
<feature type="compositionally biased region" description="Low complexity" evidence="2">
    <location>
        <begin position="372"/>
        <end position="395"/>
    </location>
</feature>
<evidence type="ECO:0000256" key="1">
    <source>
        <dbReference type="SAM" id="Coils"/>
    </source>
</evidence>
<dbReference type="GO" id="GO:0005509">
    <property type="term" value="F:calcium ion binding"/>
    <property type="evidence" value="ECO:0007669"/>
    <property type="project" value="InterPro"/>
</dbReference>
<feature type="region of interest" description="Disordered" evidence="2">
    <location>
        <begin position="1"/>
        <end position="25"/>
    </location>
</feature>
<organism evidence="4 5">
    <name type="scientific">Lagenidium giganteum</name>
    <dbReference type="NCBI Taxonomy" id="4803"/>
    <lineage>
        <taxon>Eukaryota</taxon>
        <taxon>Sar</taxon>
        <taxon>Stramenopiles</taxon>
        <taxon>Oomycota</taxon>
        <taxon>Peronosporomycetes</taxon>
        <taxon>Pythiales</taxon>
        <taxon>Pythiaceae</taxon>
    </lineage>
</organism>
<feature type="compositionally biased region" description="Basic residues" evidence="2">
    <location>
        <begin position="153"/>
        <end position="168"/>
    </location>
</feature>
<dbReference type="Gene3D" id="3.30.450.40">
    <property type="match status" value="4"/>
</dbReference>
<proteinExistence type="predicted"/>
<feature type="compositionally biased region" description="Acidic residues" evidence="2">
    <location>
        <begin position="75"/>
        <end position="94"/>
    </location>
</feature>
<reference evidence="4" key="2">
    <citation type="journal article" date="2023" name="Microbiol Resour">
        <title>Decontamination and Annotation of the Draft Genome Sequence of the Oomycete Lagenidium giganteum ARSEF 373.</title>
        <authorList>
            <person name="Morgan W.R."/>
            <person name="Tartar A."/>
        </authorList>
    </citation>
    <scope>NUCLEOTIDE SEQUENCE</scope>
    <source>
        <strain evidence="4">ARSEF 373</strain>
    </source>
</reference>
<evidence type="ECO:0000313" key="4">
    <source>
        <dbReference type="EMBL" id="DBA01955.1"/>
    </source>
</evidence>
<feature type="region of interest" description="Disordered" evidence="2">
    <location>
        <begin position="935"/>
        <end position="959"/>
    </location>
</feature>
<evidence type="ECO:0000259" key="3">
    <source>
        <dbReference type="PROSITE" id="PS50222"/>
    </source>
</evidence>